<comment type="caution">
    <text evidence="2">The sequence shown here is derived from an EMBL/GenBank/DDBJ whole genome shotgun (WGS) entry which is preliminary data.</text>
</comment>
<dbReference type="OrthoDB" id="9180239at2"/>
<reference evidence="2 3" key="1">
    <citation type="submission" date="2018-11" db="EMBL/GenBank/DDBJ databases">
        <title>Flavobacterium sp. nov., YIM 102701-2 draft genome.</title>
        <authorList>
            <person name="Li G."/>
            <person name="Jiang Y."/>
        </authorList>
    </citation>
    <scope>NUCLEOTIDE SEQUENCE [LARGE SCALE GENOMIC DNA]</scope>
    <source>
        <strain evidence="2 3">YIM 102701-2</strain>
    </source>
</reference>
<dbReference type="PROSITE" id="PS50943">
    <property type="entry name" value="HTH_CROC1"/>
    <property type="match status" value="1"/>
</dbReference>
<protein>
    <recommendedName>
        <fullName evidence="1">HTH cro/C1-type domain-containing protein</fullName>
    </recommendedName>
</protein>
<dbReference type="EMBL" id="RQVQ01000016">
    <property type="protein sequence ID" value="RRJ90604.1"/>
    <property type="molecule type" value="Genomic_DNA"/>
</dbReference>
<dbReference type="AlphaFoldDB" id="A0A3P3W7C3"/>
<accession>A0A3P3W7C3</accession>
<dbReference type="InterPro" id="IPR001387">
    <property type="entry name" value="Cro/C1-type_HTH"/>
</dbReference>
<dbReference type="Proteomes" id="UP000275719">
    <property type="component" value="Unassembled WGS sequence"/>
</dbReference>
<feature type="domain" description="HTH cro/C1-type" evidence="1">
    <location>
        <begin position="107"/>
        <end position="128"/>
    </location>
</feature>
<sequence length="134" mass="15665">MKKSEVPQDQSSLKDKNLKEICYAIDDDGKFTTELSSGWDVKTTIQENNLNHLNEIVQEAKLKVQKGEASPVEYFMELNRMDWKLLADYMGKWVWQIKRHRNPKVFKNLSESTLKKYAETFNISVQELTTFTGN</sequence>
<dbReference type="RefSeq" id="WP_125019013.1">
    <property type="nucleotide sequence ID" value="NZ_RQVQ01000016.1"/>
</dbReference>
<name>A0A3P3W7C3_9FLAO</name>
<evidence type="ECO:0000313" key="2">
    <source>
        <dbReference type="EMBL" id="RRJ90604.1"/>
    </source>
</evidence>
<proteinExistence type="predicted"/>
<evidence type="ECO:0000259" key="1">
    <source>
        <dbReference type="PROSITE" id="PS50943"/>
    </source>
</evidence>
<organism evidence="2 3">
    <name type="scientific">Paenimyroides tangerinum</name>
    <dbReference type="NCBI Taxonomy" id="2488728"/>
    <lineage>
        <taxon>Bacteria</taxon>
        <taxon>Pseudomonadati</taxon>
        <taxon>Bacteroidota</taxon>
        <taxon>Flavobacteriia</taxon>
        <taxon>Flavobacteriales</taxon>
        <taxon>Flavobacteriaceae</taxon>
        <taxon>Paenimyroides</taxon>
    </lineage>
</organism>
<gene>
    <name evidence="2" type="ORF">EG240_08740</name>
</gene>
<evidence type="ECO:0000313" key="3">
    <source>
        <dbReference type="Proteomes" id="UP000275719"/>
    </source>
</evidence>
<keyword evidence="3" id="KW-1185">Reference proteome</keyword>